<dbReference type="GO" id="GO:0005506">
    <property type="term" value="F:iron ion binding"/>
    <property type="evidence" value="ECO:0007669"/>
    <property type="project" value="InterPro"/>
</dbReference>
<dbReference type="Gene3D" id="1.10.630.10">
    <property type="entry name" value="Cytochrome P450"/>
    <property type="match status" value="2"/>
</dbReference>
<dbReference type="Pfam" id="PF00067">
    <property type="entry name" value="p450"/>
    <property type="match status" value="1"/>
</dbReference>
<sequence>MVHFFIKTPKESATISINAPCCWKTSSTWLASSPIHAISIKEKWSSDAASFWQQANIGLDYVPWLAWLNRFNGLDARVKRVVKQIDQFIEGVIEEHRNKAVADTTETTCSDSLDILLPIQREKLFAIEHDSIKAVILDMFEGGTDTTHAIMEWAMAELLRHPKILKQLHAPVPLLLARESTQDVKVMGYDSSAGTQVLVNAWQLEEIQTFLDNPEGFQPERFLNSDVDFRGFNFELIPFGAGRRGCPVISFCFGYQ</sequence>
<dbReference type="InterPro" id="IPR002401">
    <property type="entry name" value="Cyt_P450_E_grp-I"/>
</dbReference>
<protein>
    <submittedName>
        <fullName evidence="8">Uncharacterized protein</fullName>
    </submittedName>
</protein>
<evidence type="ECO:0000256" key="7">
    <source>
        <dbReference type="PIRSR" id="PIRSR602401-1"/>
    </source>
</evidence>
<dbReference type="AlphaFoldDB" id="A0A068U8Y2"/>
<evidence type="ECO:0000256" key="3">
    <source>
        <dbReference type="ARBA" id="ARBA00022617"/>
    </source>
</evidence>
<accession>A0A068U8Y2</accession>
<evidence type="ECO:0000313" key="8">
    <source>
        <dbReference type="EMBL" id="CDP04649.1"/>
    </source>
</evidence>
<keyword evidence="3 7" id="KW-0349">Heme</keyword>
<dbReference type="PRINTS" id="PR00463">
    <property type="entry name" value="EP450I"/>
</dbReference>
<feature type="binding site" description="axial binding residue" evidence="7">
    <location>
        <position position="246"/>
    </location>
    <ligand>
        <name>heme</name>
        <dbReference type="ChEBI" id="CHEBI:30413"/>
    </ligand>
    <ligandPart>
        <name>Fe</name>
        <dbReference type="ChEBI" id="CHEBI:18248"/>
    </ligandPart>
</feature>
<evidence type="ECO:0000256" key="1">
    <source>
        <dbReference type="ARBA" id="ARBA00001971"/>
    </source>
</evidence>
<keyword evidence="6 7" id="KW-0408">Iron</keyword>
<evidence type="ECO:0000256" key="6">
    <source>
        <dbReference type="ARBA" id="ARBA00023004"/>
    </source>
</evidence>
<dbReference type="InParanoid" id="A0A068U8Y2"/>
<keyword evidence="5" id="KW-0560">Oxidoreductase</keyword>
<organism evidence="8 9">
    <name type="scientific">Coffea canephora</name>
    <name type="common">Robusta coffee</name>
    <dbReference type="NCBI Taxonomy" id="49390"/>
    <lineage>
        <taxon>Eukaryota</taxon>
        <taxon>Viridiplantae</taxon>
        <taxon>Streptophyta</taxon>
        <taxon>Embryophyta</taxon>
        <taxon>Tracheophyta</taxon>
        <taxon>Spermatophyta</taxon>
        <taxon>Magnoliopsida</taxon>
        <taxon>eudicotyledons</taxon>
        <taxon>Gunneridae</taxon>
        <taxon>Pentapetalae</taxon>
        <taxon>asterids</taxon>
        <taxon>lamiids</taxon>
        <taxon>Gentianales</taxon>
        <taxon>Rubiaceae</taxon>
        <taxon>Ixoroideae</taxon>
        <taxon>Gardenieae complex</taxon>
        <taxon>Bertiereae - Coffeeae clade</taxon>
        <taxon>Coffeeae</taxon>
        <taxon>Coffea</taxon>
    </lineage>
</organism>
<dbReference type="InterPro" id="IPR036396">
    <property type="entry name" value="Cyt_P450_sf"/>
</dbReference>
<dbReference type="STRING" id="49390.A0A068U8Y2"/>
<dbReference type="SUPFAM" id="SSF48264">
    <property type="entry name" value="Cytochrome P450"/>
    <property type="match status" value="1"/>
</dbReference>
<dbReference type="GO" id="GO:0016705">
    <property type="term" value="F:oxidoreductase activity, acting on paired donors, with incorporation or reduction of molecular oxygen"/>
    <property type="evidence" value="ECO:0007669"/>
    <property type="project" value="InterPro"/>
</dbReference>
<dbReference type="Proteomes" id="UP000295252">
    <property type="component" value="Chromosome IX"/>
</dbReference>
<dbReference type="PhylomeDB" id="A0A068U8Y2"/>
<keyword evidence="4 7" id="KW-0479">Metal-binding</keyword>
<dbReference type="PANTHER" id="PTHR47955:SF15">
    <property type="entry name" value="CYTOCHROME P450 71A2-LIKE"/>
    <property type="match status" value="1"/>
</dbReference>
<dbReference type="EMBL" id="HG739097">
    <property type="protein sequence ID" value="CDP04649.1"/>
    <property type="molecule type" value="Genomic_DNA"/>
</dbReference>
<evidence type="ECO:0000256" key="5">
    <source>
        <dbReference type="ARBA" id="ARBA00023002"/>
    </source>
</evidence>
<dbReference type="GO" id="GO:0004497">
    <property type="term" value="F:monooxygenase activity"/>
    <property type="evidence" value="ECO:0007669"/>
    <property type="project" value="InterPro"/>
</dbReference>
<dbReference type="Gramene" id="CDP04649">
    <property type="protein sequence ID" value="CDP04649"/>
    <property type="gene ID" value="GSCOC_T00018676001"/>
</dbReference>
<keyword evidence="9" id="KW-1185">Reference proteome</keyword>
<dbReference type="OrthoDB" id="1470350at2759"/>
<dbReference type="GO" id="GO:0020037">
    <property type="term" value="F:heme binding"/>
    <property type="evidence" value="ECO:0007669"/>
    <property type="project" value="InterPro"/>
</dbReference>
<reference evidence="9" key="1">
    <citation type="journal article" date="2014" name="Science">
        <title>The coffee genome provides insight into the convergent evolution of caffeine biosynthesis.</title>
        <authorList>
            <person name="Denoeud F."/>
            <person name="Carretero-Paulet L."/>
            <person name="Dereeper A."/>
            <person name="Droc G."/>
            <person name="Guyot R."/>
            <person name="Pietrella M."/>
            <person name="Zheng C."/>
            <person name="Alberti A."/>
            <person name="Anthony F."/>
            <person name="Aprea G."/>
            <person name="Aury J.M."/>
            <person name="Bento P."/>
            <person name="Bernard M."/>
            <person name="Bocs S."/>
            <person name="Campa C."/>
            <person name="Cenci A."/>
            <person name="Combes M.C."/>
            <person name="Crouzillat D."/>
            <person name="Da Silva C."/>
            <person name="Daddiego L."/>
            <person name="De Bellis F."/>
            <person name="Dussert S."/>
            <person name="Garsmeur O."/>
            <person name="Gayraud T."/>
            <person name="Guignon V."/>
            <person name="Jahn K."/>
            <person name="Jamilloux V."/>
            <person name="Joet T."/>
            <person name="Labadie K."/>
            <person name="Lan T."/>
            <person name="Leclercq J."/>
            <person name="Lepelley M."/>
            <person name="Leroy T."/>
            <person name="Li L.T."/>
            <person name="Librado P."/>
            <person name="Lopez L."/>
            <person name="Munoz A."/>
            <person name="Noel B."/>
            <person name="Pallavicini A."/>
            <person name="Perrotta G."/>
            <person name="Poncet V."/>
            <person name="Pot D."/>
            <person name="Priyono X."/>
            <person name="Rigoreau M."/>
            <person name="Rouard M."/>
            <person name="Rozas J."/>
            <person name="Tranchant-Dubreuil C."/>
            <person name="VanBuren R."/>
            <person name="Zhang Q."/>
            <person name="Andrade A.C."/>
            <person name="Argout X."/>
            <person name="Bertrand B."/>
            <person name="de Kochko A."/>
            <person name="Graziosi G."/>
            <person name="Henry R.J."/>
            <person name="Jayarama X."/>
            <person name="Ming R."/>
            <person name="Nagai C."/>
            <person name="Rounsley S."/>
            <person name="Sankoff D."/>
            <person name="Giuliano G."/>
            <person name="Albert V.A."/>
            <person name="Wincker P."/>
            <person name="Lashermes P."/>
        </authorList>
    </citation>
    <scope>NUCLEOTIDE SEQUENCE [LARGE SCALE GENOMIC DNA]</scope>
    <source>
        <strain evidence="9">cv. DH200-94</strain>
    </source>
</reference>
<proteinExistence type="inferred from homology"/>
<dbReference type="PANTHER" id="PTHR47955">
    <property type="entry name" value="CYTOCHROME P450 FAMILY 71 PROTEIN"/>
    <property type="match status" value="1"/>
</dbReference>
<dbReference type="PRINTS" id="PR00385">
    <property type="entry name" value="P450"/>
</dbReference>
<comment type="cofactor">
    <cofactor evidence="1 7">
        <name>heme</name>
        <dbReference type="ChEBI" id="CHEBI:30413"/>
    </cofactor>
</comment>
<gene>
    <name evidence="8" type="ORF">GSCOC_T00018676001</name>
</gene>
<comment type="similarity">
    <text evidence="2">Belongs to the cytochrome P450 family.</text>
</comment>
<name>A0A068U8Y2_COFCA</name>
<evidence type="ECO:0000256" key="2">
    <source>
        <dbReference type="ARBA" id="ARBA00010617"/>
    </source>
</evidence>
<dbReference type="InterPro" id="IPR001128">
    <property type="entry name" value="Cyt_P450"/>
</dbReference>
<evidence type="ECO:0000313" key="9">
    <source>
        <dbReference type="Proteomes" id="UP000295252"/>
    </source>
</evidence>
<evidence type="ECO:0000256" key="4">
    <source>
        <dbReference type="ARBA" id="ARBA00022723"/>
    </source>
</evidence>